<feature type="transmembrane region" description="Helical" evidence="11">
    <location>
        <begin position="536"/>
        <end position="559"/>
    </location>
</feature>
<comment type="caution">
    <text evidence="13">The sequence shown here is derived from an EMBL/GenBank/DDBJ whole genome shotgun (WGS) entry which is preliminary data.</text>
</comment>
<dbReference type="InterPro" id="IPR000644">
    <property type="entry name" value="CBS_dom"/>
</dbReference>
<keyword evidence="9 11" id="KW-0868">Chloride</keyword>
<dbReference type="PRINTS" id="PR00762">
    <property type="entry name" value="CLCHANNEL"/>
</dbReference>
<evidence type="ECO:0000256" key="5">
    <source>
        <dbReference type="ARBA" id="ARBA00022989"/>
    </source>
</evidence>
<dbReference type="OrthoDB" id="428525at2759"/>
<organism evidence="13 14">
    <name type="scientific">Araneus ventricosus</name>
    <name type="common">Orbweaver spider</name>
    <name type="synonym">Epeira ventricosa</name>
    <dbReference type="NCBI Taxonomy" id="182803"/>
    <lineage>
        <taxon>Eukaryota</taxon>
        <taxon>Metazoa</taxon>
        <taxon>Ecdysozoa</taxon>
        <taxon>Arthropoda</taxon>
        <taxon>Chelicerata</taxon>
        <taxon>Arachnida</taxon>
        <taxon>Araneae</taxon>
        <taxon>Araneomorphae</taxon>
        <taxon>Entelegynae</taxon>
        <taxon>Araneoidea</taxon>
        <taxon>Araneidae</taxon>
        <taxon>Araneus</taxon>
    </lineage>
</organism>
<dbReference type="InterPro" id="IPR014743">
    <property type="entry name" value="Cl-channel_core"/>
</dbReference>
<evidence type="ECO:0000256" key="1">
    <source>
        <dbReference type="ARBA" id="ARBA00004141"/>
    </source>
</evidence>
<evidence type="ECO:0000256" key="3">
    <source>
        <dbReference type="ARBA" id="ARBA00022692"/>
    </source>
</evidence>
<dbReference type="Proteomes" id="UP000499080">
    <property type="component" value="Unassembled WGS sequence"/>
</dbReference>
<dbReference type="SMART" id="SM00116">
    <property type="entry name" value="CBS"/>
    <property type="match status" value="2"/>
</dbReference>
<accession>A0A4Y2DSJ7</accession>
<dbReference type="Gene3D" id="1.10.3080.10">
    <property type="entry name" value="Clc chloride channel"/>
    <property type="match status" value="2"/>
</dbReference>
<dbReference type="GO" id="GO:0005765">
    <property type="term" value="C:lysosomal membrane"/>
    <property type="evidence" value="ECO:0007669"/>
    <property type="project" value="TreeGrafter"/>
</dbReference>
<feature type="transmembrane region" description="Helical" evidence="11">
    <location>
        <begin position="32"/>
        <end position="53"/>
    </location>
</feature>
<keyword evidence="14" id="KW-1185">Reference proteome</keyword>
<feature type="transmembrane region" description="Helical" evidence="11">
    <location>
        <begin position="468"/>
        <end position="488"/>
    </location>
</feature>
<evidence type="ECO:0000256" key="10">
    <source>
        <dbReference type="PROSITE-ProRule" id="PRU00703"/>
    </source>
</evidence>
<dbReference type="Pfam" id="PF00654">
    <property type="entry name" value="Voltage_CLC"/>
    <property type="match status" value="1"/>
</dbReference>
<dbReference type="SUPFAM" id="SSF54631">
    <property type="entry name" value="CBS-domain pair"/>
    <property type="match status" value="1"/>
</dbReference>
<reference evidence="13 14" key="1">
    <citation type="journal article" date="2019" name="Sci. Rep.">
        <title>Orb-weaving spider Araneus ventricosus genome elucidates the spidroin gene catalogue.</title>
        <authorList>
            <person name="Kono N."/>
            <person name="Nakamura H."/>
            <person name="Ohtoshi R."/>
            <person name="Moran D.A.P."/>
            <person name="Shinohara A."/>
            <person name="Yoshida Y."/>
            <person name="Fujiwara M."/>
            <person name="Mori M."/>
            <person name="Tomita M."/>
            <person name="Arakawa K."/>
        </authorList>
    </citation>
    <scope>NUCLEOTIDE SEQUENCE [LARGE SCALE GENOMIC DNA]</scope>
</reference>
<comment type="caution">
    <text evidence="11">Lacks conserved residue(s) required for the propagation of feature annotation.</text>
</comment>
<dbReference type="GO" id="GO:0005254">
    <property type="term" value="F:chloride channel activity"/>
    <property type="evidence" value="ECO:0007669"/>
    <property type="project" value="UniProtKB-UniRule"/>
</dbReference>
<evidence type="ECO:0000256" key="8">
    <source>
        <dbReference type="ARBA" id="ARBA00023136"/>
    </source>
</evidence>
<feature type="transmembrane region" description="Helical" evidence="11">
    <location>
        <begin position="81"/>
        <end position="102"/>
    </location>
</feature>
<evidence type="ECO:0000313" key="13">
    <source>
        <dbReference type="EMBL" id="GBM19802.1"/>
    </source>
</evidence>
<gene>
    <name evidence="13" type="primary">Clcn7</name>
    <name evidence="13" type="ORF">AVEN_208671_1</name>
</gene>
<dbReference type="PANTHER" id="PTHR11689:SF136">
    <property type="entry name" value="H(+)_CL(-) EXCHANGE TRANSPORTER 7"/>
    <property type="match status" value="1"/>
</dbReference>
<feature type="transmembrane region" description="Helical" evidence="11">
    <location>
        <begin position="604"/>
        <end position="627"/>
    </location>
</feature>
<feature type="transmembrane region" description="Helical" evidence="11">
    <location>
        <begin position="634"/>
        <end position="651"/>
    </location>
</feature>
<evidence type="ECO:0000256" key="7">
    <source>
        <dbReference type="ARBA" id="ARBA00023122"/>
    </source>
</evidence>
<evidence type="ECO:0000256" key="2">
    <source>
        <dbReference type="ARBA" id="ARBA00022448"/>
    </source>
</evidence>
<dbReference type="PROSITE" id="PS51371">
    <property type="entry name" value="CBS"/>
    <property type="match status" value="1"/>
</dbReference>
<keyword evidence="6 11" id="KW-0406">Ion transport</keyword>
<dbReference type="InterPro" id="IPR001807">
    <property type="entry name" value="ClC"/>
</dbReference>
<dbReference type="Gene3D" id="3.10.580.10">
    <property type="entry name" value="CBS-domain"/>
    <property type="match status" value="1"/>
</dbReference>
<keyword evidence="3 11" id="KW-0812">Transmembrane</keyword>
<protein>
    <recommendedName>
        <fullName evidence="11">Chloride channel protein</fullName>
    </recommendedName>
</protein>
<dbReference type="InterPro" id="IPR046342">
    <property type="entry name" value="CBS_dom_sf"/>
</dbReference>
<comment type="subcellular location">
    <subcellularLocation>
        <location evidence="1 11">Membrane</location>
        <topology evidence="1 11">Multi-pass membrane protein</topology>
    </subcellularLocation>
</comment>
<keyword evidence="5 11" id="KW-1133">Transmembrane helix</keyword>
<name>A0A4Y2DSJ7_ARAVE</name>
<feature type="transmembrane region" description="Helical" evidence="11">
    <location>
        <begin position="429"/>
        <end position="447"/>
    </location>
</feature>
<dbReference type="InterPro" id="IPR051280">
    <property type="entry name" value="Cl-channel/antiporter"/>
</dbReference>
<evidence type="ECO:0000259" key="12">
    <source>
        <dbReference type="PROSITE" id="PS51371"/>
    </source>
</evidence>
<dbReference type="Pfam" id="PF00571">
    <property type="entry name" value="CBS"/>
    <property type="match status" value="1"/>
</dbReference>
<evidence type="ECO:0000313" key="14">
    <source>
        <dbReference type="Proteomes" id="UP000499080"/>
    </source>
</evidence>
<dbReference type="CDD" id="cd04591">
    <property type="entry name" value="CBS_pair_voltage-gated_CLC_euk_bac"/>
    <property type="match status" value="1"/>
</dbReference>
<comment type="similarity">
    <text evidence="11">Belongs to the chloride channel (TC 2.A.49) family.</text>
</comment>
<keyword evidence="4" id="KW-0677">Repeat</keyword>
<keyword evidence="8 11" id="KW-0472">Membrane</keyword>
<feature type="transmembrane region" description="Helical" evidence="11">
    <location>
        <begin position="344"/>
        <end position="367"/>
    </location>
</feature>
<dbReference type="PANTHER" id="PTHR11689">
    <property type="entry name" value="CHLORIDE CHANNEL PROTEIN CLC FAMILY MEMBER"/>
    <property type="match status" value="1"/>
</dbReference>
<evidence type="ECO:0000256" key="6">
    <source>
        <dbReference type="ARBA" id="ARBA00023065"/>
    </source>
</evidence>
<dbReference type="SUPFAM" id="SSF81340">
    <property type="entry name" value="Clc chloride channel"/>
    <property type="match status" value="2"/>
</dbReference>
<evidence type="ECO:0000256" key="4">
    <source>
        <dbReference type="ARBA" id="ARBA00022737"/>
    </source>
</evidence>
<keyword evidence="7 10" id="KW-0129">CBS domain</keyword>
<feature type="domain" description="CBS" evidence="12">
    <location>
        <begin position="793"/>
        <end position="852"/>
    </location>
</feature>
<dbReference type="EMBL" id="BGPR01000430">
    <property type="protein sequence ID" value="GBM19802.1"/>
    <property type="molecule type" value="Genomic_DNA"/>
</dbReference>
<sequence length="863" mass="96854">MINVQLITENSKGCLPYLKCLNTITRIAMMRWFVIFLIGILTASMAILITIAIEEISKYKYAFLKSCVDECSDNKCLYKTYYFWLLFSAVPVAFGSFLVVFVATSKRHSIYICIDILHFIPIAATAPAPVSAHAESLNNGLPDQTYSSEAGLRNYNPCDYHAFKDFVRESEGDDEDDPDYIISDSELKNYASDRSNEQNNSPPRRFRLTFLNSDIPMNIPITYMGKNDLEWSSEESNQCERSSIENVIRGLPGLRVAAGSGIPVIKCYLNGVKVPEVVRLKTLIVKAVGVVTSVIGGLAVGKEGPMIHCGAVIAAGISQGKSTTLRKNCKIFEEFREDHEKRDFVSAGAAAGVAAAFGAPVGGVLFSLEEGASFWNQSLTWRIFFCSMISYFTLNSVLSEYHGYPGQLSYPGLVNFGKFENLDYTFKELPIYMIMGVIGGLLGALYNHLNYILTVFRMRYVKHPVARIVEAVMVSCVGVTIAYLTTFIHDCCPYESSNVKYPVQLNCENGQYSTFWSIWFQTPESCLRSLLHDPETIWNCLTLGLFFIAYLCLGCWTYGLSISSGLFIPTLMIGAAWGRLFGMGVSKLTLYMGFSTDSLCYSKFAIIGAAAMLGGVIRMTISLTVILMEALGNITFGLPLMLSVMIAKWVGDIFNDGLYDCHIHLASVPFLEWEPPHFSYTIFATEVMSYPVVCFKTIEKVGFIEHVLKTETHNGFPVVEIKEGSFDNLHTFGMYKGLILRWQLIVLLQHKVFQETKQDEMLSLKDFRDSYPRHPTIQQIHISPHERNFTIDLTPFMNPAYTITQRASLPRIFKLFRALGLRHLPVIDDKNSVVGIVTRKDIARFRARKHGRYGLEELQVSVG</sequence>
<proteinExistence type="inferred from homology"/>
<evidence type="ECO:0000256" key="9">
    <source>
        <dbReference type="ARBA" id="ARBA00023214"/>
    </source>
</evidence>
<keyword evidence="2 11" id="KW-0813">Transport</keyword>
<evidence type="ECO:0000256" key="11">
    <source>
        <dbReference type="RuleBase" id="RU361221"/>
    </source>
</evidence>
<dbReference type="AlphaFoldDB" id="A0A4Y2DSJ7"/>